<name>A0ABS9DYQ2_9PROT</name>
<proteinExistence type="predicted"/>
<sequence length="60" mass="6647">MEQEKRPQGGAKKPANDNGADTAKPIDPRILRIAQAIGRQLARQHAKRPPAANDNVPRRR</sequence>
<protein>
    <submittedName>
        <fullName evidence="2">Uncharacterized protein</fullName>
    </submittedName>
</protein>
<gene>
    <name evidence="2" type="ORF">L2A60_14120</name>
</gene>
<dbReference type="EMBL" id="JAKGBZ010000031">
    <property type="protein sequence ID" value="MCF3947814.1"/>
    <property type="molecule type" value="Genomic_DNA"/>
</dbReference>
<keyword evidence="3" id="KW-1185">Reference proteome</keyword>
<dbReference type="RefSeq" id="WP_235705090.1">
    <property type="nucleotide sequence ID" value="NZ_JAKGBZ010000031.1"/>
</dbReference>
<organism evidence="2 3">
    <name type="scientific">Acidiphilium iwatense</name>
    <dbReference type="NCBI Taxonomy" id="768198"/>
    <lineage>
        <taxon>Bacteria</taxon>
        <taxon>Pseudomonadati</taxon>
        <taxon>Pseudomonadota</taxon>
        <taxon>Alphaproteobacteria</taxon>
        <taxon>Acetobacterales</taxon>
        <taxon>Acidocellaceae</taxon>
        <taxon>Acidiphilium</taxon>
    </lineage>
</organism>
<reference evidence="2 3" key="1">
    <citation type="submission" date="2022-01" db="EMBL/GenBank/DDBJ databases">
        <authorList>
            <person name="Won M."/>
            <person name="Kim S.-J."/>
            <person name="Kwon S.-W."/>
        </authorList>
    </citation>
    <scope>NUCLEOTIDE SEQUENCE [LARGE SCALE GENOMIC DNA]</scope>
    <source>
        <strain evidence="2 3">KCTC 23505</strain>
    </source>
</reference>
<dbReference type="Proteomes" id="UP001521209">
    <property type="component" value="Unassembled WGS sequence"/>
</dbReference>
<evidence type="ECO:0000256" key="1">
    <source>
        <dbReference type="SAM" id="MobiDB-lite"/>
    </source>
</evidence>
<feature type="region of interest" description="Disordered" evidence="1">
    <location>
        <begin position="1"/>
        <end position="60"/>
    </location>
</feature>
<accession>A0ABS9DYQ2</accession>
<evidence type="ECO:0000313" key="2">
    <source>
        <dbReference type="EMBL" id="MCF3947814.1"/>
    </source>
</evidence>
<comment type="caution">
    <text evidence="2">The sequence shown here is derived from an EMBL/GenBank/DDBJ whole genome shotgun (WGS) entry which is preliminary data.</text>
</comment>
<evidence type="ECO:0000313" key="3">
    <source>
        <dbReference type="Proteomes" id="UP001521209"/>
    </source>
</evidence>